<feature type="domain" description="CSD" evidence="3">
    <location>
        <begin position="2"/>
        <end position="68"/>
    </location>
</feature>
<dbReference type="InterPro" id="IPR010718">
    <property type="entry name" value="DUF1294"/>
</dbReference>
<keyword evidence="5" id="KW-1185">Reference proteome</keyword>
<dbReference type="Proteomes" id="UP000739180">
    <property type="component" value="Unassembled WGS sequence"/>
</dbReference>
<keyword evidence="1" id="KW-0597">Phosphoprotein</keyword>
<dbReference type="SMART" id="SM00357">
    <property type="entry name" value="CSP"/>
    <property type="match status" value="1"/>
</dbReference>
<proteinExistence type="predicted"/>
<feature type="transmembrane region" description="Helical" evidence="2">
    <location>
        <begin position="170"/>
        <end position="192"/>
    </location>
</feature>
<protein>
    <submittedName>
        <fullName evidence="4">DUF1294 domain-containing protein</fullName>
    </submittedName>
</protein>
<reference evidence="4 5" key="1">
    <citation type="submission" date="2019-05" db="EMBL/GenBank/DDBJ databases">
        <title>Genome of Alcanivorax gelatiniphagus, an oil degrading marine bacteria.</title>
        <authorList>
            <person name="Kwon K.K."/>
        </authorList>
    </citation>
    <scope>NUCLEOTIDE SEQUENCE [LARGE SCALE GENOMIC DNA]</scope>
    <source>
        <strain evidence="4 5">MEBiC 08158</strain>
    </source>
</reference>
<comment type="caution">
    <text evidence="4">The sequence shown here is derived from an EMBL/GenBank/DDBJ whole genome shotgun (WGS) entry which is preliminary data.</text>
</comment>
<dbReference type="PANTHER" id="PTHR12962">
    <property type="entry name" value="CALCIUM-REGULATED HEAT STABLE PROTEIN CRHSP-24-RELATED"/>
    <property type="match status" value="1"/>
</dbReference>
<dbReference type="PANTHER" id="PTHR12962:SF1">
    <property type="entry name" value="COLD SHOCK DOMAIN-CONTAINING PROTEIN CG9705"/>
    <property type="match status" value="1"/>
</dbReference>
<evidence type="ECO:0000259" key="3">
    <source>
        <dbReference type="PROSITE" id="PS51857"/>
    </source>
</evidence>
<dbReference type="Gene3D" id="2.40.50.140">
    <property type="entry name" value="Nucleic acid-binding proteins"/>
    <property type="match status" value="1"/>
</dbReference>
<evidence type="ECO:0000256" key="1">
    <source>
        <dbReference type="ARBA" id="ARBA00022553"/>
    </source>
</evidence>
<name>A0ABY2XH95_9GAMM</name>
<evidence type="ECO:0000313" key="4">
    <source>
        <dbReference type="EMBL" id="TMW11048.1"/>
    </source>
</evidence>
<dbReference type="InterPro" id="IPR012340">
    <property type="entry name" value="NA-bd_OB-fold"/>
</dbReference>
<dbReference type="Pfam" id="PF06961">
    <property type="entry name" value="DUF1294"/>
    <property type="match status" value="1"/>
</dbReference>
<evidence type="ECO:0000256" key="2">
    <source>
        <dbReference type="SAM" id="Phobius"/>
    </source>
</evidence>
<dbReference type="InterPro" id="IPR002059">
    <property type="entry name" value="CSP_DNA-bd"/>
</dbReference>
<feature type="transmembrane region" description="Helical" evidence="2">
    <location>
        <begin position="111"/>
        <end position="128"/>
    </location>
</feature>
<dbReference type="PROSITE" id="PS51857">
    <property type="entry name" value="CSD_2"/>
    <property type="match status" value="1"/>
</dbReference>
<keyword evidence="2" id="KW-1133">Transmembrane helix</keyword>
<dbReference type="InterPro" id="IPR052069">
    <property type="entry name" value="Ca-reg_mRNA-binding_domain"/>
</dbReference>
<keyword evidence="2" id="KW-0472">Membrane</keyword>
<organism evidence="4 5">
    <name type="scientific">Alloalcanivorax gelatiniphagus</name>
    <dbReference type="NCBI Taxonomy" id="1194167"/>
    <lineage>
        <taxon>Bacteria</taxon>
        <taxon>Pseudomonadati</taxon>
        <taxon>Pseudomonadota</taxon>
        <taxon>Gammaproteobacteria</taxon>
        <taxon>Oceanospirillales</taxon>
        <taxon>Alcanivoracaceae</taxon>
        <taxon>Alloalcanivorax</taxon>
    </lineage>
</organism>
<dbReference type="EMBL" id="VCQT01000045">
    <property type="protein sequence ID" value="TMW11048.1"/>
    <property type="molecule type" value="Genomic_DNA"/>
</dbReference>
<evidence type="ECO:0000313" key="5">
    <source>
        <dbReference type="Proteomes" id="UP000739180"/>
    </source>
</evidence>
<feature type="transmembrane region" description="Helical" evidence="2">
    <location>
        <begin position="83"/>
        <end position="105"/>
    </location>
</feature>
<keyword evidence="2" id="KW-0812">Transmembrane</keyword>
<gene>
    <name evidence="4" type="ORF">FGS76_17260</name>
</gene>
<dbReference type="SUPFAM" id="SSF50249">
    <property type="entry name" value="Nucleic acid-binding proteins"/>
    <property type="match status" value="1"/>
</dbReference>
<dbReference type="CDD" id="cd04458">
    <property type="entry name" value="CSP_CDS"/>
    <property type="match status" value="1"/>
</dbReference>
<dbReference type="Pfam" id="PF00313">
    <property type="entry name" value="CSD"/>
    <property type="match status" value="1"/>
</dbReference>
<accession>A0ABY2XH95</accession>
<sequence>MRHKGILTKWNDERGFGFIAPSGDEEPVFVHISAFRRGEERPVVNRSVTYRLVLDEKAQRFRAVDVDYMASRRRTRRPRKGRGLAPVLLVVAAFFAGLLVILPPLEWQRVASVYGLVSLVTFALYGLDKRAARRGAWRTAEAHLHLLELFGGWPGALLAQRLFRHKTRKVSFRVVFILAIIANLAALGWMLYAQSGQELRGLLGVSRVDFGAWGILP</sequence>
<dbReference type="InterPro" id="IPR011129">
    <property type="entry name" value="CSD"/>
</dbReference>
<dbReference type="RefSeq" id="WP_138773884.1">
    <property type="nucleotide sequence ID" value="NZ_JBHSSX010000021.1"/>
</dbReference>